<organism evidence="3 4">
    <name type="scientific">Papilio machaon</name>
    <name type="common">Old World swallowtail butterfly</name>
    <dbReference type="NCBI Taxonomy" id="76193"/>
    <lineage>
        <taxon>Eukaryota</taxon>
        <taxon>Metazoa</taxon>
        <taxon>Ecdysozoa</taxon>
        <taxon>Arthropoda</taxon>
        <taxon>Hexapoda</taxon>
        <taxon>Insecta</taxon>
        <taxon>Pterygota</taxon>
        <taxon>Neoptera</taxon>
        <taxon>Endopterygota</taxon>
        <taxon>Lepidoptera</taxon>
        <taxon>Glossata</taxon>
        <taxon>Ditrysia</taxon>
        <taxon>Papilionoidea</taxon>
        <taxon>Papilionidae</taxon>
        <taxon>Papilioninae</taxon>
        <taxon>Papilio</taxon>
    </lineage>
</organism>
<dbReference type="InterPro" id="IPR012340">
    <property type="entry name" value="NA-bd_OB-fold"/>
</dbReference>
<dbReference type="GO" id="GO:0000724">
    <property type="term" value="P:double-strand break repair via homologous recombination"/>
    <property type="evidence" value="ECO:0007669"/>
    <property type="project" value="TreeGrafter"/>
</dbReference>
<feature type="compositionally biased region" description="Polar residues" evidence="2">
    <location>
        <begin position="123"/>
        <end position="141"/>
    </location>
</feature>
<dbReference type="InterPro" id="IPR051231">
    <property type="entry name" value="SOSS-B"/>
</dbReference>
<keyword evidence="4" id="KW-1185">Reference proteome</keyword>
<evidence type="ECO:0000256" key="2">
    <source>
        <dbReference type="SAM" id="MobiDB-lite"/>
    </source>
</evidence>
<evidence type="ECO:0000256" key="1">
    <source>
        <dbReference type="ARBA" id="ARBA00023125"/>
    </source>
</evidence>
<keyword evidence="1" id="KW-0238">DNA-binding</keyword>
<feature type="compositionally biased region" description="Basic and acidic residues" evidence="2">
    <location>
        <begin position="204"/>
        <end position="213"/>
    </location>
</feature>
<accession>A0A0N0PCR7</accession>
<proteinExistence type="predicted"/>
<dbReference type="GO" id="GO:0044818">
    <property type="term" value="P:mitotic G2/M transition checkpoint"/>
    <property type="evidence" value="ECO:0007669"/>
    <property type="project" value="TreeGrafter"/>
</dbReference>
<dbReference type="CDD" id="cd04491">
    <property type="entry name" value="SoSSB_OBF"/>
    <property type="match status" value="1"/>
</dbReference>
<dbReference type="GO" id="GO:0010212">
    <property type="term" value="P:response to ionizing radiation"/>
    <property type="evidence" value="ECO:0007669"/>
    <property type="project" value="TreeGrafter"/>
</dbReference>
<dbReference type="Proteomes" id="UP000053240">
    <property type="component" value="Unassembled WGS sequence"/>
</dbReference>
<dbReference type="PANTHER" id="PTHR13356">
    <property type="entry name" value="OB FOLD NUCLEIC ACID BINDING PROTEIN-RELATED"/>
    <property type="match status" value="1"/>
</dbReference>
<dbReference type="PANTHER" id="PTHR13356:SF0">
    <property type="entry name" value="SOSS COMPLEX SUBUNIT B HOMOLOG"/>
    <property type="match status" value="1"/>
</dbReference>
<dbReference type="InParanoid" id="A0A0N0PCR7"/>
<dbReference type="GO" id="GO:0070876">
    <property type="term" value="C:SOSS complex"/>
    <property type="evidence" value="ECO:0007669"/>
    <property type="project" value="TreeGrafter"/>
</dbReference>
<dbReference type="STRING" id="76193.A0A0N0PCR7"/>
<protein>
    <submittedName>
        <fullName evidence="3">SOSS complex subunit B-like</fullName>
    </submittedName>
</protein>
<gene>
    <name evidence="3" type="ORF">RR48_01940</name>
</gene>
<reference evidence="3 4" key="1">
    <citation type="journal article" date="2015" name="Nat. Commun.">
        <title>Outbred genome sequencing and CRISPR/Cas9 gene editing in butterflies.</title>
        <authorList>
            <person name="Li X."/>
            <person name="Fan D."/>
            <person name="Zhang W."/>
            <person name="Liu G."/>
            <person name="Zhang L."/>
            <person name="Zhao L."/>
            <person name="Fang X."/>
            <person name="Chen L."/>
            <person name="Dong Y."/>
            <person name="Chen Y."/>
            <person name="Ding Y."/>
            <person name="Zhao R."/>
            <person name="Feng M."/>
            <person name="Zhu Y."/>
            <person name="Feng Y."/>
            <person name="Jiang X."/>
            <person name="Zhu D."/>
            <person name="Xiang H."/>
            <person name="Feng X."/>
            <person name="Li S."/>
            <person name="Wang J."/>
            <person name="Zhang G."/>
            <person name="Kronforst M.R."/>
            <person name="Wang W."/>
        </authorList>
    </citation>
    <scope>NUCLEOTIDE SEQUENCE [LARGE SCALE GENOMIC DNA]</scope>
    <source>
        <strain evidence="3">Ya'a_city_454_Pm</strain>
        <tissue evidence="3">Whole body</tissue>
    </source>
</reference>
<sequence length="412" mass="44878">MSSTTEFVQIKDLKPGMKNINAVFIVLEVGPPTLTKEAREVRTLRVADASAMVNFSVWDEPGALLQPGDIVRLTRGYASLWRSALTLYSGKSGDIQKVGEFCMIFNEQVNMSEPQPAAPVGASTAQPANERNGNGNGTHSGPRSLMPNAAASGQGAQHNNQKQDRYSGAPQEHPGKHPHKTYRALNIAWGSGVCRQWPQQDEARRRIARDRSRPYTAAGPPEEEGREDVLCNKLRRKNMPYCSGKSRARSMYSVGCGAQRKPSPEALRGAGGGDGERRREAGRASGWYMASGARAATVLVLTTARDAAPRPTRVLLAGALPGRRRFKVKRNRCRAAEGVALRNWRALYCRGRAEIETSEMLCSQQHRTGLVLTSSAGPAPPAPSAQPLVRLPRSTSNSWLQLVAGHNNFIHN</sequence>
<dbReference type="AlphaFoldDB" id="A0A0N0PCR7"/>
<name>A0A0N0PCR7_PAPMA</name>
<dbReference type="GO" id="GO:0003677">
    <property type="term" value="F:DNA binding"/>
    <property type="evidence" value="ECO:0007669"/>
    <property type="project" value="UniProtKB-KW"/>
</dbReference>
<evidence type="ECO:0000313" key="4">
    <source>
        <dbReference type="Proteomes" id="UP000053240"/>
    </source>
</evidence>
<dbReference type="GO" id="GO:0005694">
    <property type="term" value="C:chromosome"/>
    <property type="evidence" value="ECO:0007669"/>
    <property type="project" value="UniProtKB-ARBA"/>
</dbReference>
<dbReference type="Gene3D" id="2.40.50.140">
    <property type="entry name" value="Nucleic acid-binding proteins"/>
    <property type="match status" value="1"/>
</dbReference>
<feature type="region of interest" description="Disordered" evidence="2">
    <location>
        <begin position="204"/>
        <end position="226"/>
    </location>
</feature>
<dbReference type="EMBL" id="KQ460480">
    <property type="protein sequence ID" value="KPJ14339.1"/>
    <property type="molecule type" value="Genomic_DNA"/>
</dbReference>
<dbReference type="SUPFAM" id="SSF50249">
    <property type="entry name" value="Nucleic acid-binding proteins"/>
    <property type="match status" value="1"/>
</dbReference>
<evidence type="ECO:0000313" key="3">
    <source>
        <dbReference type="EMBL" id="KPJ14339.1"/>
    </source>
</evidence>
<feature type="region of interest" description="Disordered" evidence="2">
    <location>
        <begin position="255"/>
        <end position="283"/>
    </location>
</feature>
<dbReference type="FunFam" id="2.40.50.140:FF:000072">
    <property type="entry name" value="SOSS complex subunit B2"/>
    <property type="match status" value="1"/>
</dbReference>
<feature type="region of interest" description="Disordered" evidence="2">
    <location>
        <begin position="114"/>
        <end position="179"/>
    </location>
</feature>